<name>A0A845R0V3_9CLOT</name>
<comment type="caution">
    <text evidence="2">The sequence shown here is derived from an EMBL/GenBank/DDBJ whole genome shotgun (WGS) entry which is preliminary data.</text>
</comment>
<evidence type="ECO:0000313" key="2">
    <source>
        <dbReference type="EMBL" id="NBI08060.1"/>
    </source>
</evidence>
<organism evidence="2 3">
    <name type="scientific">Senegalia massiliensis</name>
    <dbReference type="NCBI Taxonomy" id="1720316"/>
    <lineage>
        <taxon>Bacteria</taxon>
        <taxon>Bacillati</taxon>
        <taxon>Bacillota</taxon>
        <taxon>Clostridia</taxon>
        <taxon>Eubacteriales</taxon>
        <taxon>Clostridiaceae</taxon>
        <taxon>Senegalia</taxon>
    </lineage>
</organism>
<dbReference type="RefSeq" id="WP_160198523.1">
    <property type="nucleotide sequence ID" value="NZ_QXXA01000019.1"/>
</dbReference>
<evidence type="ECO:0000313" key="3">
    <source>
        <dbReference type="Proteomes" id="UP000467132"/>
    </source>
</evidence>
<protein>
    <recommendedName>
        <fullName evidence="1">DUF6673 domain-containing protein</fullName>
    </recommendedName>
</protein>
<dbReference type="Proteomes" id="UP000467132">
    <property type="component" value="Unassembled WGS sequence"/>
</dbReference>
<sequence>MAKKIELKNSDLELDIAGHVFTLNTGDPELLEKVSNFSEEAQKKAEDIGENKDYIKALKETIQFCLDTIDKILGESASKKIFEGKKVNLFDALNIINSINIEVKADMDNKFKAYSPNRAQRRSNKNKKK</sequence>
<proteinExistence type="predicted"/>
<dbReference type="InterPro" id="IPR046655">
    <property type="entry name" value="DUF6673"/>
</dbReference>
<dbReference type="Pfam" id="PF20378">
    <property type="entry name" value="DUF6673"/>
    <property type="match status" value="1"/>
</dbReference>
<keyword evidence="3" id="KW-1185">Reference proteome</keyword>
<gene>
    <name evidence="2" type="ORF">D3Z33_14465</name>
</gene>
<evidence type="ECO:0000259" key="1">
    <source>
        <dbReference type="Pfam" id="PF20378"/>
    </source>
</evidence>
<reference evidence="2 3" key="1">
    <citation type="submission" date="2018-08" db="EMBL/GenBank/DDBJ databases">
        <title>Murine metabolic-syndrome-specific gut microbial biobank.</title>
        <authorList>
            <person name="Liu C."/>
        </authorList>
    </citation>
    <scope>NUCLEOTIDE SEQUENCE [LARGE SCALE GENOMIC DNA]</scope>
    <source>
        <strain evidence="2 3">583</strain>
    </source>
</reference>
<dbReference type="AlphaFoldDB" id="A0A845R0V3"/>
<accession>A0A845R0V3</accession>
<dbReference type="EMBL" id="QXXA01000019">
    <property type="protein sequence ID" value="NBI08060.1"/>
    <property type="molecule type" value="Genomic_DNA"/>
</dbReference>
<feature type="domain" description="DUF6673" evidence="1">
    <location>
        <begin position="29"/>
        <end position="125"/>
    </location>
</feature>